<organism evidence="2 3">
    <name type="scientific">Halogranum rubrum</name>
    <dbReference type="NCBI Taxonomy" id="553466"/>
    <lineage>
        <taxon>Archaea</taxon>
        <taxon>Methanobacteriati</taxon>
        <taxon>Methanobacteriota</taxon>
        <taxon>Stenosarchaea group</taxon>
        <taxon>Halobacteria</taxon>
        <taxon>Halobacteriales</taxon>
        <taxon>Haloferacaceae</taxon>
    </lineage>
</organism>
<dbReference type="STRING" id="553466.SAMN04487950_0147"/>
<dbReference type="Gene3D" id="2.130.10.10">
    <property type="entry name" value="YVTN repeat-like/Quinoprotein amine dehydrogenase"/>
    <property type="match status" value="1"/>
</dbReference>
<evidence type="ECO:0000313" key="3">
    <source>
        <dbReference type="Proteomes" id="UP000199607"/>
    </source>
</evidence>
<dbReference type="PANTHER" id="PTHR35340:SF5">
    <property type="entry name" value="ASST-DOMAIN-CONTAINING PROTEIN"/>
    <property type="match status" value="1"/>
</dbReference>
<sequence>MRTRLSVLCLVVLLVGTAALPAATAQSQSDGPGICRGVITETPETMTVLSVQGAKFDGNDSGKKPARLVGVAPDGEVKWVQKTGKNQGITWGYDVDPLDNGNLFVTGTMNKGTVVYELDPETGETLWSEQLDTHDTHDVDLLDNGNLAVADMRNYNETSEENEDRIFVYNRTTDEIVWEWQFADHYDDSVGGNYTEDWTHVNDIDPVGDDQFLISPRNFDQALLVNRTTGEVDMTLGEYGNHDILHKQHNPDYLESENGTPTFLVADSENDRIVEYERTGDDWTRTWRVGNSSVFDWPRDADRLEDGNTLITDSANHRVVEVTPDGEVVWEFYSPWLVYDATRVQVPESGGPTMADLNASERVTLKNGTPRTSAELADCDEALSNVENTYWQENRENQSTSTGTADGGESPDDVSTDIVTDDGPTGVASDLDSFVVAAAALLLGLGLLARRSRD</sequence>
<dbReference type="InterPro" id="IPR010262">
    <property type="entry name" value="Arylsulfotransferase_bact"/>
</dbReference>
<dbReference type="InterPro" id="IPR015943">
    <property type="entry name" value="WD40/YVTN_repeat-like_dom_sf"/>
</dbReference>
<dbReference type="Proteomes" id="UP000199607">
    <property type="component" value="Unassembled WGS sequence"/>
</dbReference>
<proteinExistence type="predicted"/>
<dbReference type="GO" id="GO:0004062">
    <property type="term" value="F:aryl sulfotransferase activity"/>
    <property type="evidence" value="ECO:0007669"/>
    <property type="project" value="InterPro"/>
</dbReference>
<evidence type="ECO:0000256" key="1">
    <source>
        <dbReference type="SAM" id="MobiDB-lite"/>
    </source>
</evidence>
<gene>
    <name evidence="2" type="ORF">SAMN04487950_0147</name>
</gene>
<dbReference type="SUPFAM" id="SSF63829">
    <property type="entry name" value="Calcium-dependent phosphotriesterase"/>
    <property type="match status" value="1"/>
</dbReference>
<dbReference type="EMBL" id="FOTC01000001">
    <property type="protein sequence ID" value="SFK60724.1"/>
    <property type="molecule type" value="Genomic_DNA"/>
</dbReference>
<feature type="region of interest" description="Disordered" evidence="1">
    <location>
        <begin position="392"/>
        <end position="422"/>
    </location>
</feature>
<dbReference type="Pfam" id="PF05935">
    <property type="entry name" value="Arylsulfotrans"/>
    <property type="match status" value="1"/>
</dbReference>
<protein>
    <submittedName>
        <fullName evidence="2">Outer membrane protein assembly factor BamB, contains PQQ-like beta-propeller repeat</fullName>
    </submittedName>
</protein>
<reference evidence="3" key="1">
    <citation type="submission" date="2016-10" db="EMBL/GenBank/DDBJ databases">
        <authorList>
            <person name="Varghese N."/>
            <person name="Submissions S."/>
        </authorList>
    </citation>
    <scope>NUCLEOTIDE SEQUENCE [LARGE SCALE GENOMIC DNA]</scope>
    <source>
        <strain evidence="3">CGMCC 1.7738</strain>
    </source>
</reference>
<feature type="compositionally biased region" description="Polar residues" evidence="1">
    <location>
        <begin position="392"/>
        <end position="404"/>
    </location>
</feature>
<evidence type="ECO:0000313" key="2">
    <source>
        <dbReference type="EMBL" id="SFK60724.1"/>
    </source>
</evidence>
<accession>A0A1I4AWC1</accession>
<keyword evidence="3" id="KW-1185">Reference proteome</keyword>
<dbReference type="AlphaFoldDB" id="A0A1I4AWC1"/>
<dbReference type="RefSeq" id="WP_245756808.1">
    <property type="nucleotide sequence ID" value="NZ_FOTC01000001.1"/>
</dbReference>
<name>A0A1I4AWC1_9EURY</name>
<dbReference type="PANTHER" id="PTHR35340">
    <property type="entry name" value="PQQ ENZYME REPEAT PROTEIN-RELATED"/>
    <property type="match status" value="1"/>
</dbReference>
<dbReference type="InterPro" id="IPR053143">
    <property type="entry name" value="Arylsulfate_ST"/>
</dbReference>